<dbReference type="CDD" id="cd00085">
    <property type="entry name" value="HNHc"/>
    <property type="match status" value="1"/>
</dbReference>
<reference evidence="3 4" key="1">
    <citation type="submission" date="2018-07" db="EMBL/GenBank/DDBJ databases">
        <title>Complete genome sequence of Flavobacterium psychrolimnae LMG 22018.</title>
        <authorList>
            <person name="Kim D.-U."/>
        </authorList>
    </citation>
    <scope>NUCLEOTIDE SEQUENCE [LARGE SCALE GENOMIC DNA]</scope>
    <source>
        <strain evidence="3 4">LMG 22018</strain>
    </source>
</reference>
<dbReference type="InterPro" id="IPR003615">
    <property type="entry name" value="HNH_nuc"/>
</dbReference>
<dbReference type="Pfam" id="PF03235">
    <property type="entry name" value="GmrSD_N"/>
    <property type="match status" value="1"/>
</dbReference>
<dbReference type="Pfam" id="PF01844">
    <property type="entry name" value="HNH"/>
    <property type="match status" value="1"/>
</dbReference>
<dbReference type="SUPFAM" id="SSF110849">
    <property type="entry name" value="ParB/Sulfiredoxin"/>
    <property type="match status" value="1"/>
</dbReference>
<dbReference type="RefSeq" id="WP_113637397.1">
    <property type="nucleotide sequence ID" value="NZ_QNUX01000015.1"/>
</dbReference>
<evidence type="ECO:0008006" key="5">
    <source>
        <dbReference type="Google" id="ProtNLM"/>
    </source>
</evidence>
<dbReference type="InterPro" id="IPR004919">
    <property type="entry name" value="GmrSD_N"/>
</dbReference>
<protein>
    <recommendedName>
        <fullName evidence="5">HNH nuclease domain-containing protein</fullName>
    </recommendedName>
</protein>
<comment type="caution">
    <text evidence="3">The sequence shown here is derived from an EMBL/GenBank/DDBJ whole genome shotgun (WGS) entry which is preliminary data.</text>
</comment>
<proteinExistence type="predicted"/>
<evidence type="ECO:0000313" key="3">
    <source>
        <dbReference type="EMBL" id="RBN49261.1"/>
    </source>
</evidence>
<organism evidence="3 4">
    <name type="scientific">Flavobacterium psychrolimnae</name>
    <dbReference type="NCBI Taxonomy" id="249351"/>
    <lineage>
        <taxon>Bacteria</taxon>
        <taxon>Pseudomonadati</taxon>
        <taxon>Bacteroidota</taxon>
        <taxon>Flavobacteriia</taxon>
        <taxon>Flavobacteriales</taxon>
        <taxon>Flavobacteriaceae</taxon>
        <taxon>Flavobacterium</taxon>
    </lineage>
</organism>
<dbReference type="GO" id="GO:0003676">
    <property type="term" value="F:nucleic acid binding"/>
    <property type="evidence" value="ECO:0007669"/>
    <property type="project" value="InterPro"/>
</dbReference>
<feature type="domain" description="GmrSD restriction endonucleases N-terminal" evidence="2">
    <location>
        <begin position="33"/>
        <end position="202"/>
    </location>
</feature>
<feature type="domain" description="HNH" evidence="1">
    <location>
        <begin position="471"/>
        <end position="514"/>
    </location>
</feature>
<dbReference type="OrthoDB" id="9764212at2"/>
<gene>
    <name evidence="3" type="ORF">DR980_14370</name>
</gene>
<evidence type="ECO:0000259" key="2">
    <source>
        <dbReference type="Pfam" id="PF03235"/>
    </source>
</evidence>
<sequence>MAKVNLDAIIPREDFEVTGNQNSTNLFNSISISNFTGGFFYPFLRKPDFQRETNEWDAKKIVEFVESYINGELIPAIILWRNNSGLYFVIDGAHRLSALISWIKDDYGDGEISKKFYGDSINDEHKDIAEKTRKIINKKIGRYEDIINAPYTDKPSENLIQKAKNLGAYSIQVQWVDGDAKKAEKSFFKINQQPSKIDPTELKILESRKKGNCIAARAIIRGGQGHKYWSDFSAEIQAEIQKLSKEINEIIYNPTLKTPVKTLDIPIGGKLVSAQSLPLILEFVNMANNIAADFSEKLSDDIDGSETLKYLKNTRKLAWRINSVHPSSLGLHPIVYFYSIEGKHKPASFYFTLAFVIELEKKNKYKEFIEIRDKFEDFLLNYDYLIQQISRKYRSAFAAIPHVVDFYFEILNKLKIEEDVKKVIDEIIKSEKYKYLTLQTLLEYKDIYRNFTTDSKSEVFIKEAIKNGIKCSICNGFIHKNSISIDHIDRKEDGGKGNAENGQITHPFCNTTYKN</sequence>
<dbReference type="GO" id="GO:0004519">
    <property type="term" value="F:endonuclease activity"/>
    <property type="evidence" value="ECO:0007669"/>
    <property type="project" value="InterPro"/>
</dbReference>
<dbReference type="EMBL" id="QNUX01000015">
    <property type="protein sequence ID" value="RBN49261.1"/>
    <property type="molecule type" value="Genomic_DNA"/>
</dbReference>
<dbReference type="AlphaFoldDB" id="A0A366AX83"/>
<dbReference type="GO" id="GO:0008270">
    <property type="term" value="F:zinc ion binding"/>
    <property type="evidence" value="ECO:0007669"/>
    <property type="project" value="InterPro"/>
</dbReference>
<name>A0A366AX83_9FLAO</name>
<accession>A0A366AX83</accession>
<dbReference type="InterPro" id="IPR036086">
    <property type="entry name" value="ParB/Sulfiredoxin_sf"/>
</dbReference>
<keyword evidence="4" id="KW-1185">Reference proteome</keyword>
<dbReference type="InterPro" id="IPR002711">
    <property type="entry name" value="HNH"/>
</dbReference>
<evidence type="ECO:0000259" key="1">
    <source>
        <dbReference type="Pfam" id="PF01844"/>
    </source>
</evidence>
<evidence type="ECO:0000313" key="4">
    <source>
        <dbReference type="Proteomes" id="UP000253676"/>
    </source>
</evidence>
<dbReference type="Gene3D" id="1.10.30.50">
    <property type="match status" value="1"/>
</dbReference>
<dbReference type="Proteomes" id="UP000253676">
    <property type="component" value="Unassembled WGS sequence"/>
</dbReference>